<dbReference type="Pfam" id="PF03471">
    <property type="entry name" value="CorC_HlyC"/>
    <property type="match status" value="1"/>
</dbReference>
<dbReference type="PANTHER" id="PTHR22777:SF17">
    <property type="entry name" value="UPF0053 PROTEIN SLL0260"/>
    <property type="match status" value="1"/>
</dbReference>
<comment type="subcellular location">
    <subcellularLocation>
        <location evidence="1">Membrane</location>
        <topology evidence="1">Multi-pass membrane protein</topology>
    </subcellularLocation>
</comment>
<keyword evidence="4 8" id="KW-1133">Transmembrane helix</keyword>
<dbReference type="SMART" id="SM01091">
    <property type="entry name" value="CorC_HlyC"/>
    <property type="match status" value="1"/>
</dbReference>
<keyword evidence="5 7" id="KW-0129">CBS domain</keyword>
<dbReference type="SUPFAM" id="SSF56176">
    <property type="entry name" value="FAD-binding/transporter-associated domain-like"/>
    <property type="match status" value="1"/>
</dbReference>
<dbReference type="Pfam" id="PF00571">
    <property type="entry name" value="CBS"/>
    <property type="match status" value="2"/>
</dbReference>
<sequence length="591" mass="65062">MALTLASGGGWGQSPAIPGDVGAISLWNCASRLGGLSLSPGRIESPCRFSKQRHLDLDTRRATRQWRPLGRKSRCQRGQVLRGEAMPGGVAVVSVATLLSLSAFFSLSETAITTLWPWKIRELAMQEGRDSPFYAIRQDISRLLTSILIGNTFANIAATAILTQMFQGGPGLGISAAVILLLCEIMPKAIAVRHPVPVARLVVYPLSLIALILYPLGKFCTYLAGKLLKLFGVRETKMPIVSELELRMVLSGAENSGEVTNAEADMVENVLELGNIAVEKVMTPLVDVTAVDVNASLMEMWRLWKTYQYSRVPVFSKRVDNIVGIAFSRDLVNFIDRPDIMEEAKVTEVMEAPPLYVPESMTVKNLLQEFQQRNLHIAFVVNEYGGVVGLVTMEDALEEIVGEIFDETDTMGTESKIKARNTGVWDVGAETSIDELAEVMGVEFPEEKAYETVAGFVLDQLGAIPQPGAAFNVTLPLNMDKIDMAEAEEGEEDSYEKEEIFRVLVVKADPRSVQQVRIESVKHASLATKAKEVEADQESRIHMVKSNNRLDLVKARRERAEKLFELVDDDADDNGAQTQNHTNRPPGPSFA</sequence>
<evidence type="ECO:0000259" key="12">
    <source>
        <dbReference type="PROSITE" id="PS51846"/>
    </source>
</evidence>
<feature type="domain" description="CBS" evidence="11">
    <location>
        <begin position="350"/>
        <end position="407"/>
    </location>
</feature>
<dbReference type="PANTHER" id="PTHR22777">
    <property type="entry name" value="HEMOLYSIN-RELATED"/>
    <property type="match status" value="1"/>
</dbReference>
<dbReference type="EMBL" id="HBEM01011771">
    <property type="protein sequence ID" value="CAD8445582.1"/>
    <property type="molecule type" value="Transcribed_RNA"/>
</dbReference>
<evidence type="ECO:0000259" key="11">
    <source>
        <dbReference type="PROSITE" id="PS51371"/>
    </source>
</evidence>
<evidence type="ECO:0000313" key="13">
    <source>
        <dbReference type="EMBL" id="CAD8445582.1"/>
    </source>
</evidence>
<dbReference type="InterPro" id="IPR002550">
    <property type="entry name" value="CNNM"/>
</dbReference>
<evidence type="ECO:0000256" key="3">
    <source>
        <dbReference type="ARBA" id="ARBA00022737"/>
    </source>
</evidence>
<reference evidence="13" key="1">
    <citation type="submission" date="2021-01" db="EMBL/GenBank/DDBJ databases">
        <authorList>
            <person name="Corre E."/>
            <person name="Pelletier E."/>
            <person name="Niang G."/>
            <person name="Scheremetjew M."/>
            <person name="Finn R."/>
            <person name="Kale V."/>
            <person name="Holt S."/>
            <person name="Cochrane G."/>
            <person name="Meng A."/>
            <person name="Brown T."/>
            <person name="Cohen L."/>
        </authorList>
    </citation>
    <scope>NUCLEOTIDE SEQUENCE</scope>
    <source>
        <strain evidence="13">CCMP2058</strain>
    </source>
</reference>
<feature type="transmembrane region" description="Helical" evidence="10">
    <location>
        <begin position="168"/>
        <end position="186"/>
    </location>
</feature>
<keyword evidence="6 8" id="KW-0472">Membrane</keyword>
<feature type="transmembrane region" description="Helical" evidence="10">
    <location>
        <begin position="90"/>
        <end position="116"/>
    </location>
</feature>
<evidence type="ECO:0000256" key="2">
    <source>
        <dbReference type="ARBA" id="ARBA00022692"/>
    </source>
</evidence>
<dbReference type="SUPFAM" id="SSF54631">
    <property type="entry name" value="CBS-domain pair"/>
    <property type="match status" value="1"/>
</dbReference>
<dbReference type="InterPro" id="IPR000644">
    <property type="entry name" value="CBS_dom"/>
</dbReference>
<feature type="domain" description="CNNM transmembrane" evidence="12">
    <location>
        <begin position="84"/>
        <end position="263"/>
    </location>
</feature>
<gene>
    <name evidence="13" type="ORF">LAMO00422_LOCUS8227</name>
</gene>
<dbReference type="PROSITE" id="PS51846">
    <property type="entry name" value="CNNM"/>
    <property type="match status" value="1"/>
</dbReference>
<feature type="region of interest" description="Disordered" evidence="9">
    <location>
        <begin position="566"/>
        <end position="591"/>
    </location>
</feature>
<feature type="domain" description="CBS" evidence="11">
    <location>
        <begin position="282"/>
        <end position="343"/>
    </location>
</feature>
<dbReference type="Gene3D" id="3.10.580.10">
    <property type="entry name" value="CBS-domain"/>
    <property type="match status" value="1"/>
</dbReference>
<dbReference type="Pfam" id="PF01595">
    <property type="entry name" value="CNNM"/>
    <property type="match status" value="1"/>
</dbReference>
<name>A0A7S0GX20_9EUKA</name>
<evidence type="ECO:0000256" key="7">
    <source>
        <dbReference type="PROSITE-ProRule" id="PRU00703"/>
    </source>
</evidence>
<evidence type="ECO:0000256" key="10">
    <source>
        <dbReference type="SAM" id="Phobius"/>
    </source>
</evidence>
<proteinExistence type="predicted"/>
<dbReference type="GO" id="GO:0050660">
    <property type="term" value="F:flavin adenine dinucleotide binding"/>
    <property type="evidence" value="ECO:0007669"/>
    <property type="project" value="InterPro"/>
</dbReference>
<keyword evidence="3" id="KW-0677">Repeat</keyword>
<dbReference type="AlphaFoldDB" id="A0A7S0GX20"/>
<evidence type="ECO:0000256" key="8">
    <source>
        <dbReference type="PROSITE-ProRule" id="PRU01193"/>
    </source>
</evidence>
<evidence type="ECO:0000256" key="1">
    <source>
        <dbReference type="ARBA" id="ARBA00004141"/>
    </source>
</evidence>
<dbReference type="InterPro" id="IPR044751">
    <property type="entry name" value="Ion_transp-like_CBS"/>
</dbReference>
<accession>A0A7S0GX20</accession>
<dbReference type="Gene3D" id="3.30.465.10">
    <property type="match status" value="1"/>
</dbReference>
<dbReference type="InterPro" id="IPR036318">
    <property type="entry name" value="FAD-bd_PCMH-like_sf"/>
</dbReference>
<dbReference type="InterPro" id="IPR005170">
    <property type="entry name" value="Transptr-assoc_dom"/>
</dbReference>
<evidence type="ECO:0008006" key="14">
    <source>
        <dbReference type="Google" id="ProtNLM"/>
    </source>
</evidence>
<evidence type="ECO:0000256" key="6">
    <source>
        <dbReference type="ARBA" id="ARBA00023136"/>
    </source>
</evidence>
<dbReference type="GO" id="GO:0016020">
    <property type="term" value="C:membrane"/>
    <property type="evidence" value="ECO:0007669"/>
    <property type="project" value="UniProtKB-SubCell"/>
</dbReference>
<dbReference type="PROSITE" id="PS51371">
    <property type="entry name" value="CBS"/>
    <property type="match status" value="2"/>
</dbReference>
<feature type="transmembrane region" description="Helical" evidence="10">
    <location>
        <begin position="198"/>
        <end position="217"/>
    </location>
</feature>
<evidence type="ECO:0000256" key="4">
    <source>
        <dbReference type="ARBA" id="ARBA00022989"/>
    </source>
</evidence>
<evidence type="ECO:0000256" key="9">
    <source>
        <dbReference type="SAM" id="MobiDB-lite"/>
    </source>
</evidence>
<dbReference type="InterPro" id="IPR016169">
    <property type="entry name" value="FAD-bd_PCMH_sub2"/>
</dbReference>
<dbReference type="CDD" id="cd04590">
    <property type="entry name" value="CBS_pair_CorC_HlyC_assoc"/>
    <property type="match status" value="1"/>
</dbReference>
<feature type="transmembrane region" description="Helical" evidence="10">
    <location>
        <begin position="143"/>
        <end position="162"/>
    </location>
</feature>
<protein>
    <recommendedName>
        <fullName evidence="14">CNNM transmembrane domain-containing protein</fullName>
    </recommendedName>
</protein>
<dbReference type="InterPro" id="IPR046342">
    <property type="entry name" value="CBS_dom_sf"/>
</dbReference>
<keyword evidence="2 8" id="KW-0812">Transmembrane</keyword>
<dbReference type="SMART" id="SM00116">
    <property type="entry name" value="CBS"/>
    <property type="match status" value="2"/>
</dbReference>
<organism evidence="13">
    <name type="scientific">Amorphochlora amoebiformis</name>
    <dbReference type="NCBI Taxonomy" id="1561963"/>
    <lineage>
        <taxon>Eukaryota</taxon>
        <taxon>Sar</taxon>
        <taxon>Rhizaria</taxon>
        <taxon>Cercozoa</taxon>
        <taxon>Chlorarachniophyceae</taxon>
        <taxon>Amorphochlora</taxon>
    </lineage>
</organism>
<dbReference type="FunFam" id="3.10.580.10:FF:000002">
    <property type="entry name" value="Magnesium/cobalt efflux protein CorC"/>
    <property type="match status" value="1"/>
</dbReference>
<evidence type="ECO:0000256" key="5">
    <source>
        <dbReference type="ARBA" id="ARBA00023122"/>
    </source>
</evidence>